<dbReference type="PANTHER" id="PTHR47424:SF3">
    <property type="entry name" value="REGULATORY PROTEIN GAL4"/>
    <property type="match status" value="1"/>
</dbReference>
<evidence type="ECO:0000256" key="1">
    <source>
        <dbReference type="ARBA" id="ARBA00022723"/>
    </source>
</evidence>
<dbReference type="InterPro" id="IPR007219">
    <property type="entry name" value="XnlR_reg_dom"/>
</dbReference>
<dbReference type="SMART" id="SM00066">
    <property type="entry name" value="GAL4"/>
    <property type="match status" value="1"/>
</dbReference>
<dbReference type="SUPFAM" id="SSF57701">
    <property type="entry name" value="Zn2/Cys6 DNA-binding domain"/>
    <property type="match status" value="1"/>
</dbReference>
<evidence type="ECO:0000259" key="6">
    <source>
        <dbReference type="PROSITE" id="PS50048"/>
    </source>
</evidence>
<dbReference type="PROSITE" id="PS00463">
    <property type="entry name" value="ZN2_CY6_FUNGAL_1"/>
    <property type="match status" value="1"/>
</dbReference>
<keyword evidence="3" id="KW-0238">DNA-binding</keyword>
<keyword evidence="2" id="KW-0805">Transcription regulation</keyword>
<proteinExistence type="predicted"/>
<evidence type="ECO:0000256" key="3">
    <source>
        <dbReference type="ARBA" id="ARBA00023125"/>
    </source>
</evidence>
<keyword evidence="1" id="KW-0479">Metal-binding</keyword>
<dbReference type="Proteomes" id="UP000799772">
    <property type="component" value="Unassembled WGS sequence"/>
</dbReference>
<dbReference type="Gene3D" id="4.10.240.10">
    <property type="entry name" value="Zn(2)-C6 fungal-type DNA-binding domain"/>
    <property type="match status" value="1"/>
</dbReference>
<dbReference type="PANTHER" id="PTHR47424">
    <property type="entry name" value="REGULATORY PROTEIN GAL4"/>
    <property type="match status" value="1"/>
</dbReference>
<evidence type="ECO:0000313" key="8">
    <source>
        <dbReference type="Proteomes" id="UP000799772"/>
    </source>
</evidence>
<dbReference type="PROSITE" id="PS50048">
    <property type="entry name" value="ZN2_CY6_FUNGAL_2"/>
    <property type="match status" value="1"/>
</dbReference>
<dbReference type="GO" id="GO:0008270">
    <property type="term" value="F:zinc ion binding"/>
    <property type="evidence" value="ECO:0007669"/>
    <property type="project" value="InterPro"/>
</dbReference>
<evidence type="ECO:0000313" key="7">
    <source>
        <dbReference type="EMBL" id="KAF2101801.1"/>
    </source>
</evidence>
<dbReference type="InterPro" id="IPR001138">
    <property type="entry name" value="Zn2Cys6_DnaBD"/>
</dbReference>
<evidence type="ECO:0000256" key="2">
    <source>
        <dbReference type="ARBA" id="ARBA00023015"/>
    </source>
</evidence>
<dbReference type="OrthoDB" id="3862662at2759"/>
<sequence length="474" mass="52617">MTSPNTKRAVRVCYLCKVRKKACDKELPRCGYCIRRGLDCFYDDRIPATSGDIGQANAQGILTVAKRPTTLGEAVYLQVCHILRSTGRSILEISEQFFESFHHQFPIVSAIRFYENAVEAQCGSPPACFSILILAICLITLRPPEGVDVTIGPKDVYLTAKALFAQVQAVTHASTALLQAGILISTFEFASGLSEAAYVSIGICARMSQILGLNGVENRRDGAPSYSKSAIILLEERNIWWAVMILERVIISEVPGAKPITEYPGPETVLPSDLPSEQRSRSEWNDVIVLETPRLYELYARDIGSLGRLAQAVYFMDQILRVVNLQDDLASKLPELTRLDEELRIVLALLMDQNYCARGVGCQAIGTSFRSLFLLHEYILAQTGPEELDASVMEQKQISDAALNNAATMIADIARARLEEKKKYLDTIPLCFVYLSNVAIKHVQNSHCNLTGGFLESLAPLLELEYAFKSRWNI</sequence>
<name>A0A9P4M8L2_9PEZI</name>
<comment type="caution">
    <text evidence="7">The sequence shown here is derived from an EMBL/GenBank/DDBJ whole genome shotgun (WGS) entry which is preliminary data.</text>
</comment>
<dbReference type="InterPro" id="IPR051127">
    <property type="entry name" value="Fungal_SecMet_Regulators"/>
</dbReference>
<dbReference type="CDD" id="cd12148">
    <property type="entry name" value="fungal_TF_MHR"/>
    <property type="match status" value="1"/>
</dbReference>
<dbReference type="InterPro" id="IPR036864">
    <property type="entry name" value="Zn2-C6_fun-type_DNA-bd_sf"/>
</dbReference>
<dbReference type="CDD" id="cd00067">
    <property type="entry name" value="GAL4"/>
    <property type="match status" value="1"/>
</dbReference>
<dbReference type="AlphaFoldDB" id="A0A9P4M8L2"/>
<dbReference type="GO" id="GO:0000981">
    <property type="term" value="F:DNA-binding transcription factor activity, RNA polymerase II-specific"/>
    <property type="evidence" value="ECO:0007669"/>
    <property type="project" value="InterPro"/>
</dbReference>
<evidence type="ECO:0000256" key="5">
    <source>
        <dbReference type="ARBA" id="ARBA00023242"/>
    </source>
</evidence>
<keyword evidence="4" id="KW-0804">Transcription</keyword>
<dbReference type="GO" id="GO:0003677">
    <property type="term" value="F:DNA binding"/>
    <property type="evidence" value="ECO:0007669"/>
    <property type="project" value="UniProtKB-KW"/>
</dbReference>
<protein>
    <recommendedName>
        <fullName evidence="6">Zn(2)-C6 fungal-type domain-containing protein</fullName>
    </recommendedName>
</protein>
<gene>
    <name evidence="7" type="ORF">NA57DRAFT_73242</name>
</gene>
<accession>A0A9P4M8L2</accession>
<dbReference type="EMBL" id="ML978123">
    <property type="protein sequence ID" value="KAF2101801.1"/>
    <property type="molecule type" value="Genomic_DNA"/>
</dbReference>
<dbReference type="Pfam" id="PF00172">
    <property type="entry name" value="Zn_clus"/>
    <property type="match status" value="1"/>
</dbReference>
<dbReference type="GO" id="GO:0006351">
    <property type="term" value="P:DNA-templated transcription"/>
    <property type="evidence" value="ECO:0007669"/>
    <property type="project" value="InterPro"/>
</dbReference>
<evidence type="ECO:0000256" key="4">
    <source>
        <dbReference type="ARBA" id="ARBA00023163"/>
    </source>
</evidence>
<keyword evidence="5" id="KW-0539">Nucleus</keyword>
<organism evidence="7 8">
    <name type="scientific">Rhizodiscina lignyota</name>
    <dbReference type="NCBI Taxonomy" id="1504668"/>
    <lineage>
        <taxon>Eukaryota</taxon>
        <taxon>Fungi</taxon>
        <taxon>Dikarya</taxon>
        <taxon>Ascomycota</taxon>
        <taxon>Pezizomycotina</taxon>
        <taxon>Dothideomycetes</taxon>
        <taxon>Pleosporomycetidae</taxon>
        <taxon>Aulographales</taxon>
        <taxon>Rhizodiscinaceae</taxon>
        <taxon>Rhizodiscina</taxon>
    </lineage>
</organism>
<feature type="domain" description="Zn(2)-C6 fungal-type" evidence="6">
    <location>
        <begin position="12"/>
        <end position="42"/>
    </location>
</feature>
<dbReference type="Pfam" id="PF04082">
    <property type="entry name" value="Fungal_trans"/>
    <property type="match status" value="1"/>
</dbReference>
<reference evidence="7" key="1">
    <citation type="journal article" date="2020" name="Stud. Mycol.">
        <title>101 Dothideomycetes genomes: a test case for predicting lifestyles and emergence of pathogens.</title>
        <authorList>
            <person name="Haridas S."/>
            <person name="Albert R."/>
            <person name="Binder M."/>
            <person name="Bloem J."/>
            <person name="Labutti K."/>
            <person name="Salamov A."/>
            <person name="Andreopoulos B."/>
            <person name="Baker S."/>
            <person name="Barry K."/>
            <person name="Bills G."/>
            <person name="Bluhm B."/>
            <person name="Cannon C."/>
            <person name="Castanera R."/>
            <person name="Culley D."/>
            <person name="Daum C."/>
            <person name="Ezra D."/>
            <person name="Gonzalez J."/>
            <person name="Henrissat B."/>
            <person name="Kuo A."/>
            <person name="Liang C."/>
            <person name="Lipzen A."/>
            <person name="Lutzoni F."/>
            <person name="Magnuson J."/>
            <person name="Mondo S."/>
            <person name="Nolan M."/>
            <person name="Ohm R."/>
            <person name="Pangilinan J."/>
            <person name="Park H.-J."/>
            <person name="Ramirez L."/>
            <person name="Alfaro M."/>
            <person name="Sun H."/>
            <person name="Tritt A."/>
            <person name="Yoshinaga Y."/>
            <person name="Zwiers L.-H."/>
            <person name="Turgeon B."/>
            <person name="Goodwin S."/>
            <person name="Spatafora J."/>
            <person name="Crous P."/>
            <person name="Grigoriev I."/>
        </authorList>
    </citation>
    <scope>NUCLEOTIDE SEQUENCE</scope>
    <source>
        <strain evidence="7">CBS 133067</strain>
    </source>
</reference>
<keyword evidence="8" id="KW-1185">Reference proteome</keyword>